<evidence type="ECO:0000256" key="2">
    <source>
        <dbReference type="ARBA" id="ARBA00023186"/>
    </source>
</evidence>
<comment type="subunit">
    <text evidence="4">Forms a cylinder of 14 subunits composed of two heptameric rings stacked back-to-back. Interacts with the co-chaperonin GroES.</text>
</comment>
<comment type="caution">
    <text evidence="5">The sequence shown here is derived from an EMBL/GenBank/DDBJ whole genome shotgun (WGS) entry which is preliminary data.</text>
</comment>
<evidence type="ECO:0000256" key="4">
    <source>
        <dbReference type="RuleBase" id="RU000419"/>
    </source>
</evidence>
<evidence type="ECO:0000256" key="3">
    <source>
        <dbReference type="RuleBase" id="RU000418"/>
    </source>
</evidence>
<keyword evidence="2" id="KW-0143">Chaperone</keyword>
<dbReference type="PRINTS" id="PR00298">
    <property type="entry name" value="CHAPERONIN60"/>
</dbReference>
<proteinExistence type="inferred from homology"/>
<evidence type="ECO:0000256" key="1">
    <source>
        <dbReference type="ARBA" id="ARBA00006607"/>
    </source>
</evidence>
<gene>
    <name evidence="5" type="primary">groEL</name>
    <name evidence="5" type="ORF">COY87_03935</name>
</gene>
<dbReference type="InterPro" id="IPR027413">
    <property type="entry name" value="GROEL-like_equatorial_sf"/>
</dbReference>
<protein>
    <recommendedName>
        <fullName evidence="4">60 kDa chaperonin</fullName>
    </recommendedName>
</protein>
<sequence length="182" mass="19018">MPKQIKYGSDARNKILSGVNQLTDAVATTLGPKGRNIALDKKWGAPNIIHDGVTVAKEIELQDPFENMGAQLVKEAASKTADVAGDGTTTATILARAVISQGIKMITANANPMIMRRGLMKASDHIVAELKKVSKKITLADAASVATISAGDSELGNLIADALKRVGGKDGVITVEEGKSLE</sequence>
<dbReference type="InterPro" id="IPR002423">
    <property type="entry name" value="Cpn60/GroEL/TCP-1"/>
</dbReference>
<comment type="function">
    <text evidence="4">Together with its co-chaperonin GroES, plays an essential role in assisting protein folding. The GroEL-GroES system forms a nano-cage that allows encapsulation of the non-native substrate proteins and provides a physical environment optimized to promote and accelerate protein folding.</text>
</comment>
<dbReference type="SUPFAM" id="SSF48592">
    <property type="entry name" value="GroEL equatorial domain-like"/>
    <property type="match status" value="1"/>
</dbReference>
<dbReference type="InterPro" id="IPR027410">
    <property type="entry name" value="TCP-1-like_intermed_sf"/>
</dbReference>
<dbReference type="AlphaFoldDB" id="A0A2M7QHU5"/>
<evidence type="ECO:0000313" key="6">
    <source>
        <dbReference type="Proteomes" id="UP000229401"/>
    </source>
</evidence>
<reference evidence="6" key="1">
    <citation type="submission" date="2017-09" db="EMBL/GenBank/DDBJ databases">
        <title>Depth-based differentiation of microbial function through sediment-hosted aquifers and enrichment of novel symbionts in the deep terrestrial subsurface.</title>
        <authorList>
            <person name="Probst A.J."/>
            <person name="Ladd B."/>
            <person name="Jarett J.K."/>
            <person name="Geller-Mcgrath D.E."/>
            <person name="Sieber C.M.K."/>
            <person name="Emerson J.B."/>
            <person name="Anantharaman K."/>
            <person name="Thomas B.C."/>
            <person name="Malmstrom R."/>
            <person name="Stieglmeier M."/>
            <person name="Klingl A."/>
            <person name="Woyke T."/>
            <person name="Ryan C.M."/>
            <person name="Banfield J.F."/>
        </authorList>
    </citation>
    <scope>NUCLEOTIDE SEQUENCE [LARGE SCALE GENOMIC DNA]</scope>
</reference>
<name>A0A2M7QHU5_9BACT</name>
<dbReference type="Pfam" id="PF00118">
    <property type="entry name" value="Cpn60_TCP1"/>
    <property type="match status" value="1"/>
</dbReference>
<accession>A0A2M7QHU5</accession>
<dbReference type="EMBL" id="PFLI01000131">
    <property type="protein sequence ID" value="PIY71872.1"/>
    <property type="molecule type" value="Genomic_DNA"/>
</dbReference>
<dbReference type="GO" id="GO:0005524">
    <property type="term" value="F:ATP binding"/>
    <property type="evidence" value="ECO:0007669"/>
    <property type="project" value="InterPro"/>
</dbReference>
<dbReference type="GO" id="GO:0140662">
    <property type="term" value="F:ATP-dependent protein folding chaperone"/>
    <property type="evidence" value="ECO:0007669"/>
    <property type="project" value="InterPro"/>
</dbReference>
<feature type="non-terminal residue" evidence="5">
    <location>
        <position position="182"/>
    </location>
</feature>
<dbReference type="GO" id="GO:0042026">
    <property type="term" value="P:protein refolding"/>
    <property type="evidence" value="ECO:0007669"/>
    <property type="project" value="InterPro"/>
</dbReference>
<dbReference type="InterPro" id="IPR001844">
    <property type="entry name" value="Cpn60/GroEL"/>
</dbReference>
<dbReference type="Proteomes" id="UP000229401">
    <property type="component" value="Unassembled WGS sequence"/>
</dbReference>
<dbReference type="Gene3D" id="1.10.560.10">
    <property type="entry name" value="GroEL-like equatorial domain"/>
    <property type="match status" value="1"/>
</dbReference>
<dbReference type="PANTHER" id="PTHR45633">
    <property type="entry name" value="60 KDA HEAT SHOCK PROTEIN, MITOCHONDRIAL"/>
    <property type="match status" value="1"/>
</dbReference>
<dbReference type="Gene3D" id="3.30.260.10">
    <property type="entry name" value="TCP-1-like chaperonin intermediate domain"/>
    <property type="match status" value="1"/>
</dbReference>
<organism evidence="5 6">
    <name type="scientific">Candidatus Roizmanbacteria bacterium CG_4_10_14_0_8_um_filter_33_9</name>
    <dbReference type="NCBI Taxonomy" id="1974826"/>
    <lineage>
        <taxon>Bacteria</taxon>
        <taxon>Candidatus Roizmaniibacteriota</taxon>
    </lineage>
</organism>
<evidence type="ECO:0000313" key="5">
    <source>
        <dbReference type="EMBL" id="PIY71872.1"/>
    </source>
</evidence>
<comment type="similarity">
    <text evidence="1 3">Belongs to the chaperonin (HSP60) family.</text>
</comment>